<dbReference type="InterPro" id="IPR031325">
    <property type="entry name" value="RHS_repeat"/>
</dbReference>
<proteinExistence type="predicted"/>
<dbReference type="Proteomes" id="UP001432128">
    <property type="component" value="Chromosome"/>
</dbReference>
<gene>
    <name evidence="1" type="ORF">OG579_08490</name>
</gene>
<dbReference type="InterPro" id="IPR006530">
    <property type="entry name" value="YD"/>
</dbReference>
<dbReference type="Gene3D" id="2.180.10.10">
    <property type="entry name" value="RHS repeat-associated core"/>
    <property type="match status" value="1"/>
</dbReference>
<evidence type="ECO:0008006" key="3">
    <source>
        <dbReference type="Google" id="ProtNLM"/>
    </source>
</evidence>
<dbReference type="RefSeq" id="WP_328858776.1">
    <property type="nucleotide sequence ID" value="NZ_CP108021.1"/>
</dbReference>
<dbReference type="AlphaFoldDB" id="A0AAU4K6U2"/>
<dbReference type="KEGG" id="whr:OG579_08490"/>
<name>A0AAU4K6U2_9NOCA</name>
<dbReference type="NCBIfam" id="TIGR01643">
    <property type="entry name" value="YD_repeat_2x"/>
    <property type="match status" value="1"/>
</dbReference>
<evidence type="ECO:0000313" key="2">
    <source>
        <dbReference type="Proteomes" id="UP001432128"/>
    </source>
</evidence>
<sequence length="95" mass="9834">MVLVPTGDVVSAKADFTSGSSYNAANWNLVRATLLADGISYNSDGTIATSTEGGITTSYTWNADGTVATETRMGKVKTWTYDASGRPTSSTVTAA</sequence>
<organism evidence="1 2">
    <name type="scientific">Williamsia herbipolensis</name>
    <dbReference type="NCBI Taxonomy" id="1603258"/>
    <lineage>
        <taxon>Bacteria</taxon>
        <taxon>Bacillati</taxon>
        <taxon>Actinomycetota</taxon>
        <taxon>Actinomycetes</taxon>
        <taxon>Mycobacteriales</taxon>
        <taxon>Nocardiaceae</taxon>
        <taxon>Williamsia</taxon>
    </lineage>
</organism>
<accession>A0AAU4K6U2</accession>
<protein>
    <recommendedName>
        <fullName evidence="3">YD repeat-containing protein</fullName>
    </recommendedName>
</protein>
<evidence type="ECO:0000313" key="1">
    <source>
        <dbReference type="EMBL" id="WUM21791.1"/>
    </source>
</evidence>
<dbReference type="EMBL" id="CP108021">
    <property type="protein sequence ID" value="WUM21791.1"/>
    <property type="molecule type" value="Genomic_DNA"/>
</dbReference>
<reference evidence="1 2" key="1">
    <citation type="submission" date="2022-10" db="EMBL/GenBank/DDBJ databases">
        <title>The complete genomes of actinobacterial strains from the NBC collection.</title>
        <authorList>
            <person name="Joergensen T.S."/>
            <person name="Alvarez Arevalo M."/>
            <person name="Sterndorff E.B."/>
            <person name="Faurdal D."/>
            <person name="Vuksanovic O."/>
            <person name="Mourched A.-S."/>
            <person name="Charusanti P."/>
            <person name="Shaw S."/>
            <person name="Blin K."/>
            <person name="Weber T."/>
        </authorList>
    </citation>
    <scope>NUCLEOTIDE SEQUENCE [LARGE SCALE GENOMIC DNA]</scope>
    <source>
        <strain evidence="1 2">NBC_00319</strain>
    </source>
</reference>
<dbReference type="Pfam" id="PF05593">
    <property type="entry name" value="RHS_repeat"/>
    <property type="match status" value="1"/>
</dbReference>
<keyword evidence="2" id="KW-1185">Reference proteome</keyword>